<evidence type="ECO:0000313" key="2">
    <source>
        <dbReference type="Proteomes" id="UP000244727"/>
    </source>
</evidence>
<dbReference type="GeneID" id="36511184"/>
<protein>
    <submittedName>
        <fullName evidence="1">Uncharacterized protein</fullName>
    </submittedName>
</protein>
<dbReference type="InterPro" id="IPR043519">
    <property type="entry name" value="NT_sf"/>
</dbReference>
<dbReference type="EMBL" id="CP028858">
    <property type="protein sequence ID" value="AWB26517.1"/>
    <property type="molecule type" value="Genomic_DNA"/>
</dbReference>
<dbReference type="AlphaFoldDB" id="A0A2R4WY97"/>
<organism evidence="1 2">
    <name type="scientific">Halococcoides cellulosivorans</name>
    <dbReference type="NCBI Taxonomy" id="1679096"/>
    <lineage>
        <taxon>Archaea</taxon>
        <taxon>Methanobacteriati</taxon>
        <taxon>Methanobacteriota</taxon>
        <taxon>Stenosarchaea group</taxon>
        <taxon>Halobacteria</taxon>
        <taxon>Halobacteriales</taxon>
        <taxon>Haloarculaceae</taxon>
        <taxon>Halococcoides</taxon>
    </lineage>
</organism>
<dbReference type="KEGG" id="harc:HARCEL1_01715"/>
<dbReference type="Proteomes" id="UP000244727">
    <property type="component" value="Chromosome"/>
</dbReference>
<dbReference type="RefSeq" id="WP_108380886.1">
    <property type="nucleotide sequence ID" value="NZ_CP028858.1"/>
</dbReference>
<proteinExistence type="predicted"/>
<name>A0A2R4WY97_9EURY</name>
<evidence type="ECO:0000313" key="1">
    <source>
        <dbReference type="EMBL" id="AWB26517.1"/>
    </source>
</evidence>
<accession>A0A2R4WY97</accession>
<dbReference type="SUPFAM" id="SSF81301">
    <property type="entry name" value="Nucleotidyltransferase"/>
    <property type="match status" value="1"/>
</dbReference>
<dbReference type="Gene3D" id="3.30.460.40">
    <property type="match status" value="1"/>
</dbReference>
<reference evidence="1 2" key="1">
    <citation type="submission" date="2018-04" db="EMBL/GenBank/DDBJ databases">
        <title>Halococcoides cellulosivorans gen. nov., sp. nov., an extremely halophilic cellulose-utilizing haloarchaeon from hypersaline lakes.</title>
        <authorList>
            <person name="Sorokin D.Y."/>
            <person name="Toshchakov S.V."/>
            <person name="Samarov N.I."/>
            <person name="Korzhenkov A."/>
            <person name="Kublanov I.V."/>
        </authorList>
    </citation>
    <scope>NUCLEOTIDE SEQUENCE [LARGE SCALE GENOMIC DNA]</scope>
    <source>
        <strain evidence="1 2">HArcel1</strain>
    </source>
</reference>
<sequence>MTSRARFDRDYIEMELHRIAEHLKMEVDAYLIGGGAMSFRDLKDTTKDIDLVVANEEAFCRLMGTLRDLGYEVVSDLGEEYENLGARHCVRNEEGCQLDLFHCQIANKLVFSDGMKERSEEFLSRQSLSIGLVSLDDIFLFKSVAERPDDIGDMATLVQSGLDFDTIEREIATQVDLIGGERFVTVISESLEKLDEQAGIQTPLDDTIHDYYERYMEGYELRMNLDVETPKTVPELATELGVSEEEVNHRFEYLEKYGFAKRTSDGILDTGDRDKFKRS</sequence>
<gene>
    <name evidence="1" type="ORF">HARCEL1_01715</name>
</gene>
<keyword evidence="2" id="KW-1185">Reference proteome</keyword>